<dbReference type="InterPro" id="IPR039426">
    <property type="entry name" value="TonB-dep_rcpt-like"/>
</dbReference>
<dbReference type="EMBL" id="CP022385">
    <property type="protein sequence ID" value="ATA85214.1"/>
    <property type="molecule type" value="Genomic_DNA"/>
</dbReference>
<dbReference type="GO" id="GO:0044718">
    <property type="term" value="P:siderophore transmembrane transport"/>
    <property type="evidence" value="ECO:0007669"/>
    <property type="project" value="TreeGrafter"/>
</dbReference>
<feature type="domain" description="TonB-dependent receptor plug" evidence="2">
    <location>
        <begin position="55"/>
        <end position="144"/>
    </location>
</feature>
<dbReference type="KEGG" id="cspu:CGC55_12225"/>
<evidence type="ECO:0000259" key="2">
    <source>
        <dbReference type="Pfam" id="PF07715"/>
    </source>
</evidence>
<proteinExistence type="predicted"/>
<dbReference type="GO" id="GO:0015344">
    <property type="term" value="F:siderophore uptake transmembrane transporter activity"/>
    <property type="evidence" value="ECO:0007669"/>
    <property type="project" value="TreeGrafter"/>
</dbReference>
<evidence type="ECO:0000313" key="4">
    <source>
        <dbReference type="EMBL" id="SQA74689.1"/>
    </source>
</evidence>
<dbReference type="PANTHER" id="PTHR30069:SF29">
    <property type="entry name" value="HEMOGLOBIN AND HEMOGLOBIN-HAPTOGLOBIN-BINDING PROTEIN 1-RELATED"/>
    <property type="match status" value="1"/>
</dbReference>
<evidence type="ECO:0000313" key="3">
    <source>
        <dbReference type="EMBL" id="ATA85214.1"/>
    </source>
</evidence>
<accession>A0AAX2I978</accession>
<dbReference type="AlphaFoldDB" id="A0AAX2I978"/>
<reference evidence="5" key="2">
    <citation type="submission" date="2017-06" db="EMBL/GenBank/DDBJ databases">
        <title>Capnocytophaga spp. assemblies.</title>
        <authorList>
            <person name="Gulvik C.A."/>
        </authorList>
    </citation>
    <scope>NUCLEOTIDE SEQUENCE [LARGE SCALE GENOMIC DNA]</scope>
    <source>
        <strain evidence="5">KC1668</strain>
    </source>
</reference>
<dbReference type="Gene3D" id="2.170.130.10">
    <property type="entry name" value="TonB-dependent receptor, plug domain"/>
    <property type="match status" value="1"/>
</dbReference>
<evidence type="ECO:0000256" key="1">
    <source>
        <dbReference type="ARBA" id="ARBA00022729"/>
    </source>
</evidence>
<keyword evidence="1" id="KW-0732">Signal</keyword>
<dbReference type="GO" id="GO:0009279">
    <property type="term" value="C:cell outer membrane"/>
    <property type="evidence" value="ECO:0007669"/>
    <property type="project" value="TreeGrafter"/>
</dbReference>
<dbReference type="InterPro" id="IPR037066">
    <property type="entry name" value="Plug_dom_sf"/>
</dbReference>
<keyword evidence="5" id="KW-1185">Reference proteome</keyword>
<dbReference type="Pfam" id="PF07715">
    <property type="entry name" value="Plug"/>
    <property type="match status" value="1"/>
</dbReference>
<reference evidence="3" key="1">
    <citation type="journal article" date="2017" name="Genome Announc.">
        <title>Twelve Complete Reference Genomes of Clinical Isolates in the Capnocytophaga Genus.</title>
        <authorList>
            <person name="Villarma A."/>
            <person name="Gulvik C.A."/>
            <person name="Rowe L.A."/>
            <person name="Sheth M."/>
            <person name="Juieng P."/>
            <person name="Nicholson A.C."/>
            <person name="Loparev V.N."/>
            <person name="McQuiston J.R."/>
        </authorList>
    </citation>
    <scope>NUCLEOTIDE SEQUENCE</scope>
    <source>
        <strain evidence="3">KC1668</strain>
    </source>
</reference>
<sequence>MKNFLLLSIVFSPLYTKAQTLDTVHLQEVVLTHRKTPILKDFSIKEIKRLDVYNNPNTFGDILRAAANLPSSTETEESAEISIRGTGSNQSVLFFNNVPIYKSFRGTNTIAGLSTFSLLNTQTVKSLNVFSGNPPLYLGHSSGGLIEAHTVESLEGRNATFSIGISTVGGYYADKYAPNKTSFFQVFTNHSFSDIFKVINGETFPYIKKFFTQDVGLNTRIFFNEKIYMNFYSFNNFDRTSFEEQLLTYKGEAFSKEHRNLNILNFTHIITPKTYWQYNLMADINKELFTFGNIKNHTFKRDFFASVSWVHNQRKMGVQIGADCDYRVYSFEGTYNTLPFQYSVRAPKEVFDTNNKLNSLQGYFVLKYRPHYKFTASYSGRVSKAFLQHSDLFFNQQLSLRYTTNNQQSIVFSVGNYSNYGIATYPYFSFPLYQSQQATFDFQQQFKNGNFGISVYYNRLTADVNTSYQWEGTTMNFPIKQCILGTELLADILIAKQFKWKIAVAVFSNKEKMKDIEYNSTKDISPIIKTDLQYSFKALKTVCNIAFTYRKGKRYSPIVSSYIQNGARFPIFGDKNSMQLPYYSKIDLNIYRIFPLKKGNFIVYTTLANILNTKNISKEIYDERYTPSYRYYNGRMLYLGTTFSFF</sequence>
<evidence type="ECO:0000313" key="6">
    <source>
        <dbReference type="Proteomes" id="UP000249902"/>
    </source>
</evidence>
<gene>
    <name evidence="3" type="ORF">CGC55_12225</name>
    <name evidence="4" type="ORF">NCTC11653_00582</name>
</gene>
<name>A0AAX2I978_CAPSP</name>
<dbReference type="Proteomes" id="UP000217301">
    <property type="component" value="Chromosome"/>
</dbReference>
<keyword evidence="4" id="KW-0675">Receptor</keyword>
<organism evidence="4 6">
    <name type="scientific">Capnocytophaga sputigena</name>
    <dbReference type="NCBI Taxonomy" id="1019"/>
    <lineage>
        <taxon>Bacteria</taxon>
        <taxon>Pseudomonadati</taxon>
        <taxon>Bacteroidota</taxon>
        <taxon>Flavobacteriia</taxon>
        <taxon>Flavobacteriales</taxon>
        <taxon>Flavobacteriaceae</taxon>
        <taxon>Capnocytophaga</taxon>
    </lineage>
</organism>
<reference evidence="4 6" key="3">
    <citation type="submission" date="2018-06" db="EMBL/GenBank/DDBJ databases">
        <authorList>
            <consortium name="Pathogen Informatics"/>
            <person name="Doyle S."/>
        </authorList>
    </citation>
    <scope>NUCLEOTIDE SEQUENCE [LARGE SCALE GENOMIC DNA]</scope>
    <source>
        <strain evidence="4 6">NCTC11653</strain>
    </source>
</reference>
<dbReference type="RefSeq" id="WP_002680547.1">
    <property type="nucleotide sequence ID" value="NZ_CP022385.1"/>
</dbReference>
<dbReference type="EMBL" id="UAVP01000003">
    <property type="protein sequence ID" value="SQA74689.1"/>
    <property type="molecule type" value="Genomic_DNA"/>
</dbReference>
<dbReference type="InterPro" id="IPR012910">
    <property type="entry name" value="Plug_dom"/>
</dbReference>
<dbReference type="SUPFAM" id="SSF56935">
    <property type="entry name" value="Porins"/>
    <property type="match status" value="1"/>
</dbReference>
<dbReference type="PANTHER" id="PTHR30069">
    <property type="entry name" value="TONB-DEPENDENT OUTER MEMBRANE RECEPTOR"/>
    <property type="match status" value="1"/>
</dbReference>
<protein>
    <submittedName>
        <fullName evidence="4">TonB-dependent Receptor Plug Domain</fullName>
    </submittedName>
</protein>
<evidence type="ECO:0000313" key="5">
    <source>
        <dbReference type="Proteomes" id="UP000217301"/>
    </source>
</evidence>
<dbReference type="Proteomes" id="UP000249902">
    <property type="component" value="Unassembled WGS sequence"/>
</dbReference>